<evidence type="ECO:0000313" key="3">
    <source>
        <dbReference type="Proteomes" id="UP001162834"/>
    </source>
</evidence>
<keyword evidence="3" id="KW-1185">Reference proteome</keyword>
<dbReference type="PANTHER" id="PTHR43236:SF2">
    <property type="entry name" value="BLL0069 PROTEIN"/>
    <property type="match status" value="1"/>
</dbReference>
<evidence type="ECO:0000313" key="2">
    <source>
        <dbReference type="EMBL" id="UGS38499.1"/>
    </source>
</evidence>
<dbReference type="RefSeq" id="WP_259312521.1">
    <property type="nucleotide sequence ID" value="NZ_CP087164.1"/>
</dbReference>
<name>A0A9E6Y1P8_9ACTN</name>
<dbReference type="Gene3D" id="1.10.10.2910">
    <property type="match status" value="1"/>
</dbReference>
<gene>
    <name evidence="2" type="ORF">DSM104329_04928</name>
</gene>
<reference evidence="2" key="1">
    <citation type="journal article" date="2022" name="Int. J. Syst. Evol. Microbiol.">
        <title>Pseudomonas aegrilactucae sp. nov. and Pseudomonas morbosilactucae sp. nov., pathogens causing bacterial rot of lettuce in Japan.</title>
        <authorList>
            <person name="Sawada H."/>
            <person name="Fujikawa T."/>
            <person name="Satou M."/>
        </authorList>
    </citation>
    <scope>NUCLEOTIDE SEQUENCE</scope>
    <source>
        <strain evidence="2">0166_1</strain>
    </source>
</reference>
<sequence>MASIHTNRGAKRARGARETLGIPLDEPLPDLLGVVEDRAGVHVVVLDLADGVAGAYLPRPDCPLAFVNGTEALVRQRFTLAHELGHHWIGHGATVDEVATIFGSGRDPREIEANAFAAEFLLPRAAVKRLFDGRRSLPVGLDSVVRIAVAFGLSAQMVRIKLETCGVLDDPERIARLDAEIAGDQHLELRRRLDLEPLDDGLSRAGRRRPRVPEPLRGSALGLYLTGEIDLDALAARTGRRNSEVARMLGNLGLTATAAAPSG</sequence>
<feature type="domain" description="IrrE N-terminal-like" evidence="1">
    <location>
        <begin position="37"/>
        <end position="162"/>
    </location>
</feature>
<proteinExistence type="predicted"/>
<dbReference type="InterPro" id="IPR052345">
    <property type="entry name" value="Rad_response_metalloprotease"/>
</dbReference>
<organism evidence="2 3">
    <name type="scientific">Capillimicrobium parvum</name>
    <dbReference type="NCBI Taxonomy" id="2884022"/>
    <lineage>
        <taxon>Bacteria</taxon>
        <taxon>Bacillati</taxon>
        <taxon>Actinomycetota</taxon>
        <taxon>Thermoleophilia</taxon>
        <taxon>Solirubrobacterales</taxon>
        <taxon>Capillimicrobiaceae</taxon>
        <taxon>Capillimicrobium</taxon>
    </lineage>
</organism>
<dbReference type="PANTHER" id="PTHR43236">
    <property type="entry name" value="ANTITOXIN HIGA1"/>
    <property type="match status" value="1"/>
</dbReference>
<protein>
    <recommendedName>
        <fullName evidence="1">IrrE N-terminal-like domain-containing protein</fullName>
    </recommendedName>
</protein>
<accession>A0A9E6Y1P8</accession>
<dbReference type="Proteomes" id="UP001162834">
    <property type="component" value="Chromosome"/>
</dbReference>
<dbReference type="InterPro" id="IPR010359">
    <property type="entry name" value="IrrE_HExxH"/>
</dbReference>
<dbReference type="AlphaFoldDB" id="A0A9E6Y1P8"/>
<dbReference type="Pfam" id="PF06114">
    <property type="entry name" value="Peptidase_M78"/>
    <property type="match status" value="1"/>
</dbReference>
<dbReference type="KEGG" id="sbae:DSM104329_04928"/>
<evidence type="ECO:0000259" key="1">
    <source>
        <dbReference type="Pfam" id="PF06114"/>
    </source>
</evidence>
<dbReference type="EMBL" id="CP087164">
    <property type="protein sequence ID" value="UGS38499.1"/>
    <property type="molecule type" value="Genomic_DNA"/>
</dbReference>